<dbReference type="AlphaFoldDB" id="A0A0F9CKJ8"/>
<protein>
    <submittedName>
        <fullName evidence="1">Uncharacterized protein</fullName>
    </submittedName>
</protein>
<proteinExistence type="predicted"/>
<accession>A0A0F9CKJ8</accession>
<dbReference type="EMBL" id="LAZR01032822">
    <property type="protein sequence ID" value="KKL49823.1"/>
    <property type="molecule type" value="Genomic_DNA"/>
</dbReference>
<evidence type="ECO:0000313" key="1">
    <source>
        <dbReference type="EMBL" id="KKL49823.1"/>
    </source>
</evidence>
<comment type="caution">
    <text evidence="1">The sequence shown here is derived from an EMBL/GenBank/DDBJ whole genome shotgun (WGS) entry which is preliminary data.</text>
</comment>
<name>A0A0F9CKJ8_9ZZZZ</name>
<gene>
    <name evidence="1" type="ORF">LCGC14_2311660</name>
</gene>
<sequence>MRRLATAYFSYTTSSGRAGDETSTFYDHATGCRFTSVTIPQGDTINTASMQFRAAALVGTIPLTKIDGEDADNAVEFVSAGDYDARGRTATSVDWTPGAWSGTTWYTSTDIKGVIQDIIDRGSWSSGNALVLFHNYDALGWAGSAGLLQHYGYDSGYGPKLDIDYSPGGGVTVTPTTLALILSEFVPTVSTPRLITPPTLALTLTEFAPSVVVGIIATPGVATLSTTPFAPTILLPVTATPTTLALILAEFAPTVSVGIVVTVPLATLSLSTFVPTISTPRLVTPTTLALILTEFVPLVSVGAAIEVTPGTLALILATFAPTAIPSTYESYGTLFLYTAANWDGSLEFFLEVYCQAVAGTVRARLWNVTDGAVVAGSGLSTASASYTRLRSGALTLTDGKSYLVQFGTEEVANGAFKSGKIIAV</sequence>
<organism evidence="1">
    <name type="scientific">marine sediment metagenome</name>
    <dbReference type="NCBI Taxonomy" id="412755"/>
    <lineage>
        <taxon>unclassified sequences</taxon>
        <taxon>metagenomes</taxon>
        <taxon>ecological metagenomes</taxon>
    </lineage>
</organism>
<reference evidence="1" key="1">
    <citation type="journal article" date="2015" name="Nature">
        <title>Complex archaea that bridge the gap between prokaryotes and eukaryotes.</title>
        <authorList>
            <person name="Spang A."/>
            <person name="Saw J.H."/>
            <person name="Jorgensen S.L."/>
            <person name="Zaremba-Niedzwiedzka K."/>
            <person name="Martijn J."/>
            <person name="Lind A.E."/>
            <person name="van Eijk R."/>
            <person name="Schleper C."/>
            <person name="Guy L."/>
            <person name="Ettema T.J."/>
        </authorList>
    </citation>
    <scope>NUCLEOTIDE SEQUENCE</scope>
</reference>